<dbReference type="OrthoDB" id="9794684at2"/>
<evidence type="ECO:0000256" key="5">
    <source>
        <dbReference type="ARBA" id="ARBA00022989"/>
    </source>
</evidence>
<keyword evidence="4 7" id="KW-0812">Transmembrane</keyword>
<dbReference type="PANTHER" id="PTHR43744">
    <property type="entry name" value="ABC TRANSPORTER PERMEASE PROTEIN MG189-RELATED-RELATED"/>
    <property type="match status" value="1"/>
</dbReference>
<dbReference type="Gene3D" id="1.10.3720.10">
    <property type="entry name" value="MetI-like"/>
    <property type="match status" value="1"/>
</dbReference>
<feature type="transmembrane region" description="Helical" evidence="7">
    <location>
        <begin position="7"/>
        <end position="30"/>
    </location>
</feature>
<evidence type="ECO:0000256" key="1">
    <source>
        <dbReference type="ARBA" id="ARBA00004651"/>
    </source>
</evidence>
<reference evidence="9 10" key="1">
    <citation type="submission" date="2016-10" db="EMBL/GenBank/DDBJ databases">
        <authorList>
            <person name="de Groot N.N."/>
        </authorList>
    </citation>
    <scope>NUCLEOTIDE SEQUENCE [LARGE SCALE GENOMIC DNA]</scope>
    <source>
        <strain evidence="9 10">DSM 21800</strain>
    </source>
</reference>
<evidence type="ECO:0000256" key="2">
    <source>
        <dbReference type="ARBA" id="ARBA00022448"/>
    </source>
</evidence>
<evidence type="ECO:0000256" key="3">
    <source>
        <dbReference type="ARBA" id="ARBA00022475"/>
    </source>
</evidence>
<dbReference type="Proteomes" id="UP000199103">
    <property type="component" value="Chromosome I"/>
</dbReference>
<accession>A0A1H1PT13</accession>
<evidence type="ECO:0000256" key="4">
    <source>
        <dbReference type="ARBA" id="ARBA00022692"/>
    </source>
</evidence>
<organism evidence="9 10">
    <name type="scientific">Microlunatus soli</name>
    <dbReference type="NCBI Taxonomy" id="630515"/>
    <lineage>
        <taxon>Bacteria</taxon>
        <taxon>Bacillati</taxon>
        <taxon>Actinomycetota</taxon>
        <taxon>Actinomycetes</taxon>
        <taxon>Propionibacteriales</taxon>
        <taxon>Propionibacteriaceae</taxon>
        <taxon>Microlunatus</taxon>
    </lineage>
</organism>
<feature type="transmembrane region" description="Helical" evidence="7">
    <location>
        <begin position="239"/>
        <end position="260"/>
    </location>
</feature>
<dbReference type="InterPro" id="IPR035906">
    <property type="entry name" value="MetI-like_sf"/>
</dbReference>
<evidence type="ECO:0000256" key="6">
    <source>
        <dbReference type="ARBA" id="ARBA00023136"/>
    </source>
</evidence>
<dbReference type="PROSITE" id="PS50928">
    <property type="entry name" value="ABC_TM1"/>
    <property type="match status" value="1"/>
</dbReference>
<sequence>MRTRTRVDLTLTVVLAIVIGGILVPFGWVVLNAFKSDTEIFGDPVGLPRHWIIGNFVTAWTTGGFAQYSANSLIVSVAATLLTLAVCLPAGYVFAKLAGPRVNLLFYLLLLTMTVPAEAIVIPIFYQMRSLGLLDSRVGLILVIVAGGLPLGVFIMRNFFKDLPGTLAEAAEIDGASTWRTFTQVMAPLARPAILAVAVFAFLGSWNEYILALLLLFSNEKMTIPLGLTQFQDQYNSDYGALFAGITMAMIPSILVYLVLQRSFTQGLLAGSMK</sequence>
<dbReference type="STRING" id="630515.SAMN04489812_1011"/>
<keyword evidence="5 7" id="KW-1133">Transmembrane helix</keyword>
<gene>
    <name evidence="9" type="ORF">SAMN04489812_1011</name>
</gene>
<dbReference type="AlphaFoldDB" id="A0A1H1PT13"/>
<dbReference type="RefSeq" id="WP_091520829.1">
    <property type="nucleotide sequence ID" value="NZ_LT629772.1"/>
</dbReference>
<evidence type="ECO:0000313" key="10">
    <source>
        <dbReference type="Proteomes" id="UP000199103"/>
    </source>
</evidence>
<feature type="transmembrane region" description="Helical" evidence="7">
    <location>
        <begin position="50"/>
        <end position="66"/>
    </location>
</feature>
<keyword evidence="3" id="KW-1003">Cell membrane</keyword>
<name>A0A1H1PT13_9ACTN</name>
<comment type="similarity">
    <text evidence="7">Belongs to the binding-protein-dependent transport system permease family.</text>
</comment>
<dbReference type="PANTHER" id="PTHR43744:SF12">
    <property type="entry name" value="ABC TRANSPORTER PERMEASE PROTEIN MG189-RELATED"/>
    <property type="match status" value="1"/>
</dbReference>
<proteinExistence type="inferred from homology"/>
<keyword evidence="2 7" id="KW-0813">Transport</keyword>
<feature type="transmembrane region" description="Helical" evidence="7">
    <location>
        <begin position="138"/>
        <end position="160"/>
    </location>
</feature>
<dbReference type="SUPFAM" id="SSF161098">
    <property type="entry name" value="MetI-like"/>
    <property type="match status" value="1"/>
</dbReference>
<dbReference type="CDD" id="cd06261">
    <property type="entry name" value="TM_PBP2"/>
    <property type="match status" value="1"/>
</dbReference>
<protein>
    <submittedName>
        <fullName evidence="9">Carbohydrate ABC transporter membrane protein 2, CUT1 family</fullName>
    </submittedName>
</protein>
<dbReference type="Pfam" id="PF00528">
    <property type="entry name" value="BPD_transp_1"/>
    <property type="match status" value="1"/>
</dbReference>
<feature type="transmembrane region" description="Helical" evidence="7">
    <location>
        <begin position="104"/>
        <end position="126"/>
    </location>
</feature>
<keyword evidence="6 7" id="KW-0472">Membrane</keyword>
<dbReference type="GO" id="GO:0055085">
    <property type="term" value="P:transmembrane transport"/>
    <property type="evidence" value="ECO:0007669"/>
    <property type="project" value="InterPro"/>
</dbReference>
<keyword evidence="10" id="KW-1185">Reference proteome</keyword>
<comment type="subcellular location">
    <subcellularLocation>
        <location evidence="1 7">Cell membrane</location>
        <topology evidence="1 7">Multi-pass membrane protein</topology>
    </subcellularLocation>
</comment>
<evidence type="ECO:0000313" key="9">
    <source>
        <dbReference type="EMBL" id="SDS14233.1"/>
    </source>
</evidence>
<evidence type="ECO:0000259" key="8">
    <source>
        <dbReference type="PROSITE" id="PS50928"/>
    </source>
</evidence>
<feature type="transmembrane region" description="Helical" evidence="7">
    <location>
        <begin position="193"/>
        <end position="218"/>
    </location>
</feature>
<feature type="domain" description="ABC transmembrane type-1" evidence="8">
    <location>
        <begin position="69"/>
        <end position="260"/>
    </location>
</feature>
<feature type="transmembrane region" description="Helical" evidence="7">
    <location>
        <begin position="73"/>
        <end position="92"/>
    </location>
</feature>
<dbReference type="InterPro" id="IPR000515">
    <property type="entry name" value="MetI-like"/>
</dbReference>
<dbReference type="EMBL" id="LT629772">
    <property type="protein sequence ID" value="SDS14233.1"/>
    <property type="molecule type" value="Genomic_DNA"/>
</dbReference>
<evidence type="ECO:0000256" key="7">
    <source>
        <dbReference type="RuleBase" id="RU363032"/>
    </source>
</evidence>
<dbReference type="GO" id="GO:0005886">
    <property type="term" value="C:plasma membrane"/>
    <property type="evidence" value="ECO:0007669"/>
    <property type="project" value="UniProtKB-SubCell"/>
</dbReference>